<accession>A0AAX4HF20</accession>
<evidence type="ECO:0000313" key="1">
    <source>
        <dbReference type="EMBL" id="WPK27131.1"/>
    </source>
</evidence>
<evidence type="ECO:0000313" key="2">
    <source>
        <dbReference type="Proteomes" id="UP001338582"/>
    </source>
</evidence>
<dbReference type="KEGG" id="asau:88175564"/>
<reference evidence="1 2" key="1">
    <citation type="submission" date="2023-10" db="EMBL/GenBank/DDBJ databases">
        <title>Draft Genome Sequence of Candida saopaulonensis from a very Premature Infant with Sepsis.</title>
        <authorList>
            <person name="Ning Y."/>
            <person name="Dai R."/>
            <person name="Xiao M."/>
            <person name="Xu Y."/>
            <person name="Yan Q."/>
            <person name="Zhang L."/>
        </authorList>
    </citation>
    <scope>NUCLEOTIDE SEQUENCE [LARGE SCALE GENOMIC DNA]</scope>
    <source>
        <strain evidence="1 2">19XY460</strain>
    </source>
</reference>
<keyword evidence="2" id="KW-1185">Reference proteome</keyword>
<proteinExistence type="predicted"/>
<organism evidence="1 2">
    <name type="scientific">Australozyma saopauloensis</name>
    <dbReference type="NCBI Taxonomy" id="291208"/>
    <lineage>
        <taxon>Eukaryota</taxon>
        <taxon>Fungi</taxon>
        <taxon>Dikarya</taxon>
        <taxon>Ascomycota</taxon>
        <taxon>Saccharomycotina</taxon>
        <taxon>Pichiomycetes</taxon>
        <taxon>Metschnikowiaceae</taxon>
        <taxon>Australozyma</taxon>
    </lineage>
</organism>
<name>A0AAX4HF20_9ASCO</name>
<dbReference type="GeneID" id="88175564"/>
<dbReference type="EMBL" id="CP138898">
    <property type="protein sequence ID" value="WPK27131.1"/>
    <property type="molecule type" value="Genomic_DNA"/>
</dbReference>
<dbReference type="Proteomes" id="UP001338582">
    <property type="component" value="Chromosome 5"/>
</dbReference>
<gene>
    <name evidence="1" type="ORF">PUMCH_004504</name>
</gene>
<dbReference type="RefSeq" id="XP_062879509.1">
    <property type="nucleotide sequence ID" value="XM_063023439.1"/>
</dbReference>
<sequence length="509" mass="55123">MTNRSNLSIKVANPMSIVADGPFTPVDQTLHTPIDVPKLNSYFPVSSSNNTSNGNTASFYSNAAYSESEDILTDVDESFGPNVSRTYSLTFTPHFDDMLMKVYTKIILLPTLTPFLGNIPPLGIVSRVASDTLALLSKTISSAEYDSAAQPTYDAQEIINKERLRNPAFKHILLLLIRRRLIDLCSALFNVYCPNYTPQLMEPTSTLILMSALASNGSSGNGFGSSVYGSMGWNPLSMSSLLLNEQAAPRLRSSSLNLRKQSLSRVNSCSTSSWLHIGSITSARSGHGPTFNMNPDYNGSTDSIQLTHDYVPASVIPRNSTTNSSAGSNSSSTTFGHGLASLGDVQTPPGQPRGQFFFDTITPPTNLRRDSGSVTQKSIFESERPLLTRSRSSSRGMRGSHMGPLLLNTDTSSFNNMANNSAHGETGLGFALNSPFASATSLSEEYHLFMSSSFNGDAQADESMVGLRSGRLIPEIAEEPTQNHRANLAAEFSLSEKKRDSLKLKRGIH</sequence>
<dbReference type="AlphaFoldDB" id="A0AAX4HF20"/>
<protein>
    <submittedName>
        <fullName evidence="1">Uncharacterized protein</fullName>
    </submittedName>
</protein>